<keyword evidence="1" id="KW-0175">Coiled coil</keyword>
<reference evidence="2 3" key="1">
    <citation type="journal article" date="2015" name="Genome Biol. Evol.">
        <title>Comparative Genomics of a Bacterivorous Green Alga Reveals Evolutionary Causalities and Consequences of Phago-Mixotrophic Mode of Nutrition.</title>
        <authorList>
            <person name="Burns J.A."/>
            <person name="Paasch A."/>
            <person name="Narechania A."/>
            <person name="Kim E."/>
        </authorList>
    </citation>
    <scope>NUCLEOTIDE SEQUENCE [LARGE SCALE GENOMIC DNA]</scope>
    <source>
        <strain evidence="2 3">PLY_AMNH</strain>
    </source>
</reference>
<evidence type="ECO:0000256" key="1">
    <source>
        <dbReference type="SAM" id="Coils"/>
    </source>
</evidence>
<dbReference type="EMBL" id="LGRX02000515">
    <property type="protein sequence ID" value="KAK3288336.1"/>
    <property type="molecule type" value="Genomic_DNA"/>
</dbReference>
<feature type="coiled-coil region" evidence="1">
    <location>
        <begin position="499"/>
        <end position="571"/>
    </location>
</feature>
<dbReference type="Proteomes" id="UP001190700">
    <property type="component" value="Unassembled WGS sequence"/>
</dbReference>
<dbReference type="AlphaFoldDB" id="A0AAE0H3F9"/>
<evidence type="ECO:0000313" key="2">
    <source>
        <dbReference type="EMBL" id="KAK3288336.1"/>
    </source>
</evidence>
<protein>
    <submittedName>
        <fullName evidence="2">Uncharacterized protein</fullName>
    </submittedName>
</protein>
<organism evidence="2 3">
    <name type="scientific">Cymbomonas tetramitiformis</name>
    <dbReference type="NCBI Taxonomy" id="36881"/>
    <lineage>
        <taxon>Eukaryota</taxon>
        <taxon>Viridiplantae</taxon>
        <taxon>Chlorophyta</taxon>
        <taxon>Pyramimonadophyceae</taxon>
        <taxon>Pyramimonadales</taxon>
        <taxon>Pyramimonadaceae</taxon>
        <taxon>Cymbomonas</taxon>
    </lineage>
</organism>
<name>A0AAE0H3F9_9CHLO</name>
<keyword evidence="3" id="KW-1185">Reference proteome</keyword>
<gene>
    <name evidence="2" type="ORF">CYMTET_4225</name>
</gene>
<sequence>MAQAKIILYTRDHPCTSDATNIYCVDGTRLLDDLRRLKFDAKPRPAKNNLLWCARTKAKPNALAKYLSKNFKADWISDCQVDTNTKCVYVTPKMAQFVAAFATAHDVGEAIQTWVENGCVPRNPVLVVKQARATGNLGKAADVSARTVENDAAGVAVERSPASNDDRALIGSHTKISDAPTGGTIANPAVPSVDTTDVAKPNAVATGDSDMFADFAYTASTVKSRKLTTESGLKQTERGATSTIDDPVNSDATADEVMVDVAERPSLEKIIDTTDTVANGNADATAVFDAANAPGDEIVTPNAARATVTTLLPSQFEPDATVNGNSVVNVVPRERSSTKVAADVDVDDGTDSDDDAIDSDDDELMHNIQTIDDADAAEDVIATPNAARATETTLAQNRFNRNGKEYEFVPAINTTVCLNNKYTDVYAFCASNGKRWRKYLEQWISPAKHAEVALVYMRYSEGDVTLAKDILHRFDENNGTRTHSLVREGQDGADDEWVLHQADAELTRKRARDEDAERQRTLAKAQKLDDYELQEKECHLRRLQLELQQQEKEMEIRIAKLHQELETQKKTDAEELEIRKSRNAHDLRVHQFRDIKSAFESCLTIPNLGTEEANVYRAHIHNAVTEMSGNVSSVPAIAPSAAPINVTVNNNNNNSPTNNTDITTADQPCEVTPEELTWQRLWKKRGTSENPPLSIASFLNDSEEPRVQEYRDKVKAHKNFINTFGAKLATKWRAAHDKYHIPEQPSTVQNVQTGIHVSGCKQYYEADRPLMRQVADEQILVYDAKTARD</sequence>
<evidence type="ECO:0000313" key="3">
    <source>
        <dbReference type="Proteomes" id="UP001190700"/>
    </source>
</evidence>
<proteinExistence type="predicted"/>
<comment type="caution">
    <text evidence="2">The sequence shown here is derived from an EMBL/GenBank/DDBJ whole genome shotgun (WGS) entry which is preliminary data.</text>
</comment>
<accession>A0AAE0H3F9</accession>